<proteinExistence type="predicted"/>
<sequence length="670" mass="72629">MSHPQRPPHTPVQAAPANQCLTGCFYQVIQGSGLPGSNVLKLLPILKPKANHLLTAPPPVTPSAATLNVPPAVISSPPPPVSIISKPSPVSVPLVQTPALGNYIITTQNHLPSALHAENPFQEATLFLDNSQLSLPANSVPGNPTIFMMNTKTSSNVKPMPMLPSGHSLQIPAHAEVISLPVSSLPVSIQQKILPQARGTDLGKVPSVIYVSPVNTIKSNNNQSALQCPSPTTPTITPVTSPQQKPNPTGSEALKGPMKWVVQESQESAACLVPVKSSNDTASKILQMMSKTKMEEVNLTSADHSKVVQIKDNALVMCNNKIFFLTKKGTELIDAGSKDLEPSEFSSAEKTAAKVEPIKDLSNKVVQVVLSKNKAPPLPVAQQTVQSNVVSTAKPKRKSFTPRPARSDPSVIYIPDDEEEGCSNVSVKPRDTLPSLSNLSSTSGVKTAPQVVMKKEQPLLKSQDRDNKTPIKAPEETGKDDTSWRKTFGLVKREKIILKRIPVIPEPVTSQSDPGSPVRNYVTGEEEEEETHQLKRKSSCKQTVKASKRQKNAEDEDLNPPPADSPLPVSRSDPVSGGRSPSLETTERSSSTWSPSYQEDEVSYSVDAVDFQGTRDVAGHFSDVTLPSPRFHIDSMYPDETTKDEKIQRLKEVLKEREKALEALRRQKKA</sequence>
<dbReference type="EMBL" id="WNYA01000003">
    <property type="protein sequence ID" value="KAG8582069.1"/>
    <property type="molecule type" value="Genomic_DNA"/>
</dbReference>
<protein>
    <recommendedName>
        <fullName evidence="5">Ligand dependent nuclear receptor interacting factor 1</fullName>
    </recommendedName>
</protein>
<comment type="caution">
    <text evidence="3">The sequence shown here is derived from an EMBL/GenBank/DDBJ whole genome shotgun (WGS) entry which is preliminary data.</text>
</comment>
<evidence type="ECO:0000313" key="4">
    <source>
        <dbReference type="Proteomes" id="UP000824782"/>
    </source>
</evidence>
<reference evidence="3" key="1">
    <citation type="thesis" date="2020" institute="ProQuest LLC" country="789 East Eisenhower Parkway, Ann Arbor, MI, USA">
        <title>Comparative Genomics and Chromosome Evolution.</title>
        <authorList>
            <person name="Mudd A.B."/>
        </authorList>
    </citation>
    <scope>NUCLEOTIDE SEQUENCE</scope>
    <source>
        <strain evidence="3">237g6f4</strain>
        <tissue evidence="3">Blood</tissue>
    </source>
</reference>
<accession>A0AAV7CAS8</accession>
<feature type="region of interest" description="Disordered" evidence="2">
    <location>
        <begin position="392"/>
        <end position="486"/>
    </location>
</feature>
<evidence type="ECO:0000313" key="3">
    <source>
        <dbReference type="EMBL" id="KAG8582069.1"/>
    </source>
</evidence>
<feature type="region of interest" description="Disordered" evidence="2">
    <location>
        <begin position="221"/>
        <end position="254"/>
    </location>
</feature>
<keyword evidence="1" id="KW-0175">Coiled coil</keyword>
<feature type="region of interest" description="Disordered" evidence="2">
    <location>
        <begin position="503"/>
        <end position="601"/>
    </location>
</feature>
<feature type="compositionally biased region" description="Low complexity" evidence="2">
    <location>
        <begin position="432"/>
        <end position="443"/>
    </location>
</feature>
<dbReference type="Proteomes" id="UP000824782">
    <property type="component" value="Unassembled WGS sequence"/>
</dbReference>
<feature type="compositionally biased region" description="Basic and acidic residues" evidence="2">
    <location>
        <begin position="453"/>
        <end position="484"/>
    </location>
</feature>
<evidence type="ECO:0008006" key="5">
    <source>
        <dbReference type="Google" id="ProtNLM"/>
    </source>
</evidence>
<evidence type="ECO:0000256" key="1">
    <source>
        <dbReference type="SAM" id="Coils"/>
    </source>
</evidence>
<dbReference type="GO" id="GO:0042974">
    <property type="term" value="F:nuclear retinoic acid receptor binding"/>
    <property type="evidence" value="ECO:0007669"/>
    <property type="project" value="InterPro"/>
</dbReference>
<gene>
    <name evidence="3" type="ORF">GDO81_007904</name>
</gene>
<dbReference type="PANTHER" id="PTHR16131:SF2">
    <property type="entry name" value="LIGAND-DEPENDENT NUCLEAR RECEPTOR-INTERACTING FACTOR 1"/>
    <property type="match status" value="1"/>
</dbReference>
<dbReference type="GO" id="GO:0006355">
    <property type="term" value="P:regulation of DNA-templated transcription"/>
    <property type="evidence" value="ECO:0007669"/>
    <property type="project" value="InterPro"/>
</dbReference>
<feature type="compositionally biased region" description="Polar residues" evidence="2">
    <location>
        <begin position="582"/>
        <end position="597"/>
    </location>
</feature>
<name>A0AAV7CAS8_ENGPU</name>
<dbReference type="PANTHER" id="PTHR16131">
    <property type="entry name" value="LIGAND-DEPENDENT NUCLEAR RECEPTOR-INTERACTING FACTOR 1"/>
    <property type="match status" value="1"/>
</dbReference>
<dbReference type="InterPro" id="IPR026191">
    <property type="entry name" value="LRIF1"/>
</dbReference>
<dbReference type="AlphaFoldDB" id="A0AAV7CAS8"/>
<keyword evidence="4" id="KW-1185">Reference proteome</keyword>
<feature type="coiled-coil region" evidence="1">
    <location>
        <begin position="643"/>
        <end position="670"/>
    </location>
</feature>
<dbReference type="Pfam" id="PF15741">
    <property type="entry name" value="LRIF1"/>
    <property type="match status" value="2"/>
</dbReference>
<evidence type="ECO:0000256" key="2">
    <source>
        <dbReference type="SAM" id="MobiDB-lite"/>
    </source>
</evidence>
<feature type="compositionally biased region" description="Low complexity" evidence="2">
    <location>
        <begin position="229"/>
        <end position="242"/>
    </location>
</feature>
<organism evidence="3 4">
    <name type="scientific">Engystomops pustulosus</name>
    <name type="common">Tungara frog</name>
    <name type="synonym">Physalaemus pustulosus</name>
    <dbReference type="NCBI Taxonomy" id="76066"/>
    <lineage>
        <taxon>Eukaryota</taxon>
        <taxon>Metazoa</taxon>
        <taxon>Chordata</taxon>
        <taxon>Craniata</taxon>
        <taxon>Vertebrata</taxon>
        <taxon>Euteleostomi</taxon>
        <taxon>Amphibia</taxon>
        <taxon>Batrachia</taxon>
        <taxon>Anura</taxon>
        <taxon>Neobatrachia</taxon>
        <taxon>Hyloidea</taxon>
        <taxon>Leptodactylidae</taxon>
        <taxon>Leiuperinae</taxon>
        <taxon>Engystomops</taxon>
    </lineage>
</organism>